<evidence type="ECO:0000313" key="1">
    <source>
        <dbReference type="EMBL" id="GIY28207.1"/>
    </source>
</evidence>
<gene>
    <name evidence="1" type="ORF">CDAR_58701</name>
</gene>
<proteinExistence type="predicted"/>
<comment type="caution">
    <text evidence="1">The sequence shown here is derived from an EMBL/GenBank/DDBJ whole genome shotgun (WGS) entry which is preliminary data.</text>
</comment>
<dbReference type="SUPFAM" id="SSF57667">
    <property type="entry name" value="beta-beta-alpha zinc fingers"/>
    <property type="match status" value="1"/>
</dbReference>
<accession>A0AAV4S3M6</accession>
<sequence length="200" mass="22264">MVLNQPLYAAVSTTASILVPCPYVAGGGLSPAAVSIPAGNMITNQSNTPESNSDSQEGNVISNVYCDAWNWECKPAESPTTFVEREKSLQKAYSCIENLNQERISPSDTSFLVKRRRITPATEASSASVARMSRRFKCHYCDYSSNKKTNLTLHFSVHRNSLVADELADSPFIPPFPDRYFTTCNIQFGLYENYQASFYE</sequence>
<evidence type="ECO:0008006" key="3">
    <source>
        <dbReference type="Google" id="ProtNLM"/>
    </source>
</evidence>
<dbReference type="EMBL" id="BPLQ01007157">
    <property type="protein sequence ID" value="GIY28207.1"/>
    <property type="molecule type" value="Genomic_DNA"/>
</dbReference>
<name>A0AAV4S3M6_9ARAC</name>
<evidence type="ECO:0000313" key="2">
    <source>
        <dbReference type="Proteomes" id="UP001054837"/>
    </source>
</evidence>
<protein>
    <recommendedName>
        <fullName evidence="3">C2H2-type domain-containing protein</fullName>
    </recommendedName>
</protein>
<dbReference type="Proteomes" id="UP001054837">
    <property type="component" value="Unassembled WGS sequence"/>
</dbReference>
<organism evidence="1 2">
    <name type="scientific">Caerostris darwini</name>
    <dbReference type="NCBI Taxonomy" id="1538125"/>
    <lineage>
        <taxon>Eukaryota</taxon>
        <taxon>Metazoa</taxon>
        <taxon>Ecdysozoa</taxon>
        <taxon>Arthropoda</taxon>
        <taxon>Chelicerata</taxon>
        <taxon>Arachnida</taxon>
        <taxon>Araneae</taxon>
        <taxon>Araneomorphae</taxon>
        <taxon>Entelegynae</taxon>
        <taxon>Araneoidea</taxon>
        <taxon>Araneidae</taxon>
        <taxon>Caerostris</taxon>
    </lineage>
</organism>
<dbReference type="AlphaFoldDB" id="A0AAV4S3M6"/>
<reference evidence="1 2" key="1">
    <citation type="submission" date="2021-06" db="EMBL/GenBank/DDBJ databases">
        <title>Caerostris darwini draft genome.</title>
        <authorList>
            <person name="Kono N."/>
            <person name="Arakawa K."/>
        </authorList>
    </citation>
    <scope>NUCLEOTIDE SEQUENCE [LARGE SCALE GENOMIC DNA]</scope>
</reference>
<keyword evidence="2" id="KW-1185">Reference proteome</keyword>
<dbReference type="InterPro" id="IPR036236">
    <property type="entry name" value="Znf_C2H2_sf"/>
</dbReference>